<protein>
    <recommendedName>
        <fullName evidence="3">Secreted protein</fullName>
    </recommendedName>
</protein>
<evidence type="ECO:0000313" key="1">
    <source>
        <dbReference type="EMBL" id="SEQ81727.1"/>
    </source>
</evidence>
<dbReference type="RefSeq" id="WP_074722958.1">
    <property type="nucleotide sequence ID" value="NZ_CBCRVS010000008.1"/>
</dbReference>
<evidence type="ECO:0000313" key="2">
    <source>
        <dbReference type="Proteomes" id="UP000183658"/>
    </source>
</evidence>
<gene>
    <name evidence="1" type="ORF">SAMN05444355_104211</name>
</gene>
<accession>A0A1H9J4M7</accession>
<dbReference type="AlphaFoldDB" id="A0A1H9J4M7"/>
<proteinExistence type="predicted"/>
<keyword evidence="2" id="KW-1185">Reference proteome</keyword>
<dbReference type="EMBL" id="FOFZ01000004">
    <property type="protein sequence ID" value="SEQ81727.1"/>
    <property type="molecule type" value="Genomic_DNA"/>
</dbReference>
<sequence length="198" mass="22531">MIYKYTNAIVRILFFVFILGTNINCYAQEGFKGKFKAIPPKSKDLKIKPIVPQIPDPPRVVPYVPASIAENNFRVPKNDVIVASEVYKRNQDLGIFKTNSKTARVRYRDGAYVDGDRIRIYVNYKVVEYEVLLDGDFKGFELKLEKGINTIDFEALNEGFAAPNTAEFQVYDDKGKLISSSQWNIGEGYKATIIVDKQ</sequence>
<organism evidence="1 2">
    <name type="scientific">Flavobacterium frigoris</name>
    <dbReference type="NCBI Taxonomy" id="229204"/>
    <lineage>
        <taxon>Bacteria</taxon>
        <taxon>Pseudomonadati</taxon>
        <taxon>Bacteroidota</taxon>
        <taxon>Flavobacteriia</taxon>
        <taxon>Flavobacteriales</taxon>
        <taxon>Flavobacteriaceae</taxon>
        <taxon>Flavobacterium</taxon>
    </lineage>
</organism>
<name>A0A1H9J4M7_FLAFI</name>
<evidence type="ECO:0008006" key="3">
    <source>
        <dbReference type="Google" id="ProtNLM"/>
    </source>
</evidence>
<reference evidence="2" key="1">
    <citation type="submission" date="2016-10" db="EMBL/GenBank/DDBJ databases">
        <authorList>
            <person name="Varghese N."/>
            <person name="Submissions S."/>
        </authorList>
    </citation>
    <scope>NUCLEOTIDE SEQUENCE [LARGE SCALE GENOMIC DNA]</scope>
    <source>
        <strain evidence="2">DSM 15719</strain>
    </source>
</reference>
<dbReference type="OrthoDB" id="1148517at2"/>
<dbReference type="Proteomes" id="UP000183658">
    <property type="component" value="Unassembled WGS sequence"/>
</dbReference>